<dbReference type="EMBL" id="JABSTU010005272">
    <property type="protein sequence ID" value="KAH7948563.1"/>
    <property type="molecule type" value="Genomic_DNA"/>
</dbReference>
<accession>A0A9J6CWQ0</accession>
<name>A0A9J6CWQ0_RHIMP</name>
<reference evidence="1" key="2">
    <citation type="submission" date="2021-09" db="EMBL/GenBank/DDBJ databases">
        <authorList>
            <person name="Jia N."/>
            <person name="Wang J."/>
            <person name="Shi W."/>
            <person name="Du L."/>
            <person name="Sun Y."/>
            <person name="Zhan W."/>
            <person name="Jiang J."/>
            <person name="Wang Q."/>
            <person name="Zhang B."/>
            <person name="Ji P."/>
            <person name="Sakyi L.B."/>
            <person name="Cui X."/>
            <person name="Yuan T."/>
            <person name="Jiang B."/>
            <person name="Yang W."/>
            <person name="Lam T.T.-Y."/>
            <person name="Chang Q."/>
            <person name="Ding S."/>
            <person name="Wang X."/>
            <person name="Zhu J."/>
            <person name="Ruan X."/>
            <person name="Zhao L."/>
            <person name="Wei J."/>
            <person name="Que T."/>
            <person name="Du C."/>
            <person name="Cheng J."/>
            <person name="Dai P."/>
            <person name="Han X."/>
            <person name="Huang E."/>
            <person name="Gao Y."/>
            <person name="Liu J."/>
            <person name="Shao H."/>
            <person name="Ye R."/>
            <person name="Li L."/>
            <person name="Wei W."/>
            <person name="Wang X."/>
            <person name="Wang C."/>
            <person name="Huo Q."/>
            <person name="Li W."/>
            <person name="Guo W."/>
            <person name="Chen H."/>
            <person name="Chen S."/>
            <person name="Zhou L."/>
            <person name="Zhou L."/>
            <person name="Ni X."/>
            <person name="Tian J."/>
            <person name="Zhou Y."/>
            <person name="Sheng Y."/>
            <person name="Liu T."/>
            <person name="Pan Y."/>
            <person name="Xia L."/>
            <person name="Li J."/>
            <person name="Zhao F."/>
            <person name="Cao W."/>
        </authorList>
    </citation>
    <scope>NUCLEOTIDE SEQUENCE</scope>
    <source>
        <strain evidence="1">Rmic-2018</strain>
        <tissue evidence="1">Larvae</tissue>
    </source>
</reference>
<comment type="caution">
    <text evidence="1">The sequence shown here is derived from an EMBL/GenBank/DDBJ whole genome shotgun (WGS) entry which is preliminary data.</text>
</comment>
<dbReference type="Proteomes" id="UP000821866">
    <property type="component" value="Unassembled WGS sequence"/>
</dbReference>
<evidence type="ECO:0000313" key="1">
    <source>
        <dbReference type="EMBL" id="KAH7948563.1"/>
    </source>
</evidence>
<sequence>MSVVQECGVVGVVFSVRCCCGGASDAKSLCNATVAPDNGHVHNEKKDDVGGAWHVGLRYQSFTSPAAACFTRPAQKPGAFLRATYVDEGMSGRRAKTLTRRRRSVPASSSALRVSVPPLNHVRNEYAARSTASIATTAWIDEDLDQGDTSDAAAVEGASDQQKLRAMDATLSGQVNSKMQERRDDAPTKGRVSIVLRALSGPTDG</sequence>
<keyword evidence="2" id="KW-1185">Reference proteome</keyword>
<organism evidence="1 2">
    <name type="scientific">Rhipicephalus microplus</name>
    <name type="common">Cattle tick</name>
    <name type="synonym">Boophilus microplus</name>
    <dbReference type="NCBI Taxonomy" id="6941"/>
    <lineage>
        <taxon>Eukaryota</taxon>
        <taxon>Metazoa</taxon>
        <taxon>Ecdysozoa</taxon>
        <taxon>Arthropoda</taxon>
        <taxon>Chelicerata</taxon>
        <taxon>Arachnida</taxon>
        <taxon>Acari</taxon>
        <taxon>Parasitiformes</taxon>
        <taxon>Ixodida</taxon>
        <taxon>Ixodoidea</taxon>
        <taxon>Ixodidae</taxon>
        <taxon>Rhipicephalinae</taxon>
        <taxon>Rhipicephalus</taxon>
        <taxon>Boophilus</taxon>
    </lineage>
</organism>
<reference evidence="1" key="1">
    <citation type="journal article" date="2020" name="Cell">
        <title>Large-Scale Comparative Analyses of Tick Genomes Elucidate Their Genetic Diversity and Vector Capacities.</title>
        <authorList>
            <consortium name="Tick Genome and Microbiome Consortium (TIGMIC)"/>
            <person name="Jia N."/>
            <person name="Wang J."/>
            <person name="Shi W."/>
            <person name="Du L."/>
            <person name="Sun Y."/>
            <person name="Zhan W."/>
            <person name="Jiang J.F."/>
            <person name="Wang Q."/>
            <person name="Zhang B."/>
            <person name="Ji P."/>
            <person name="Bell-Sakyi L."/>
            <person name="Cui X.M."/>
            <person name="Yuan T.T."/>
            <person name="Jiang B.G."/>
            <person name="Yang W.F."/>
            <person name="Lam T.T."/>
            <person name="Chang Q.C."/>
            <person name="Ding S.J."/>
            <person name="Wang X.J."/>
            <person name="Zhu J.G."/>
            <person name="Ruan X.D."/>
            <person name="Zhao L."/>
            <person name="Wei J.T."/>
            <person name="Ye R.Z."/>
            <person name="Que T.C."/>
            <person name="Du C.H."/>
            <person name="Zhou Y.H."/>
            <person name="Cheng J.X."/>
            <person name="Dai P.F."/>
            <person name="Guo W.B."/>
            <person name="Han X.H."/>
            <person name="Huang E.J."/>
            <person name="Li L.F."/>
            <person name="Wei W."/>
            <person name="Gao Y.C."/>
            <person name="Liu J.Z."/>
            <person name="Shao H.Z."/>
            <person name="Wang X."/>
            <person name="Wang C.C."/>
            <person name="Yang T.C."/>
            <person name="Huo Q.B."/>
            <person name="Li W."/>
            <person name="Chen H.Y."/>
            <person name="Chen S.E."/>
            <person name="Zhou L.G."/>
            <person name="Ni X.B."/>
            <person name="Tian J.H."/>
            <person name="Sheng Y."/>
            <person name="Liu T."/>
            <person name="Pan Y.S."/>
            <person name="Xia L.Y."/>
            <person name="Li J."/>
            <person name="Zhao F."/>
            <person name="Cao W.C."/>
        </authorList>
    </citation>
    <scope>NUCLEOTIDE SEQUENCE</scope>
    <source>
        <strain evidence="1">Rmic-2018</strain>
    </source>
</reference>
<dbReference type="AlphaFoldDB" id="A0A9J6CWQ0"/>
<proteinExistence type="predicted"/>
<evidence type="ECO:0000313" key="2">
    <source>
        <dbReference type="Proteomes" id="UP000821866"/>
    </source>
</evidence>
<protein>
    <submittedName>
        <fullName evidence="1">Uncharacterized protein</fullName>
    </submittedName>
</protein>
<gene>
    <name evidence="1" type="ORF">HPB51_028505</name>
</gene>